<dbReference type="OrthoDB" id="6305173at2"/>
<name>A0A366X4Q3_9RHOB</name>
<feature type="domain" description="Hedgehog/Intein (Hint)" evidence="1">
    <location>
        <begin position="67"/>
        <end position="214"/>
    </location>
</feature>
<dbReference type="Proteomes" id="UP000252706">
    <property type="component" value="Unassembled WGS sequence"/>
</dbReference>
<organism evidence="2 3">
    <name type="scientific">Phaeobacter gallaeciensis</name>
    <dbReference type="NCBI Taxonomy" id="60890"/>
    <lineage>
        <taxon>Bacteria</taxon>
        <taxon>Pseudomonadati</taxon>
        <taxon>Pseudomonadota</taxon>
        <taxon>Alphaproteobacteria</taxon>
        <taxon>Rhodobacterales</taxon>
        <taxon>Roseobacteraceae</taxon>
        <taxon>Phaeobacter</taxon>
    </lineage>
</organism>
<proteinExistence type="predicted"/>
<evidence type="ECO:0000313" key="2">
    <source>
        <dbReference type="EMBL" id="RBW58631.1"/>
    </source>
</evidence>
<dbReference type="EMBL" id="QOCE01000013">
    <property type="protein sequence ID" value="RBW58631.1"/>
    <property type="molecule type" value="Genomic_DNA"/>
</dbReference>
<dbReference type="AlphaFoldDB" id="A0A366X4Q3"/>
<accession>A0A366X4Q3</accession>
<dbReference type="RefSeq" id="WP_113822583.1">
    <property type="nucleotide sequence ID" value="NZ_QOCE01000013.1"/>
</dbReference>
<protein>
    <recommendedName>
        <fullName evidence="1">Hedgehog/Intein (Hint) domain-containing protein</fullName>
    </recommendedName>
</protein>
<evidence type="ECO:0000259" key="1">
    <source>
        <dbReference type="Pfam" id="PF13403"/>
    </source>
</evidence>
<sequence length="260" mass="28315">MTIPHSLTRAARNAVETRSILQDPAALRGANRPQLRRYEICSLLENGNVVQTRQIAPALPLFEDAVCAFSRGSVIETDHGPMAIEDLLPGDYVITHDGSAQEVVWKGSTAIVPGRPDQKGRTHHLNRIMADTFGMQRPLSGVVVGSSARLLATPSHLRAIAGPQPVLTPISEFVDGMGVIETSPPTPIELFHICLRKHAVIKVDGLQFETYHPGINAVRVISHAMRSLYLNMFSHIDKLTDFGPQAFPRIGDGEIDAIAV</sequence>
<dbReference type="Pfam" id="PF13403">
    <property type="entry name" value="Hint_2"/>
    <property type="match status" value="1"/>
</dbReference>
<dbReference type="InterPro" id="IPR028992">
    <property type="entry name" value="Hedgehog/Intein_dom"/>
</dbReference>
<comment type="caution">
    <text evidence="2">The sequence shown here is derived from an EMBL/GenBank/DDBJ whole genome shotgun (WGS) entry which is preliminary data.</text>
</comment>
<reference evidence="2 3" key="1">
    <citation type="submission" date="2018-07" db="EMBL/GenBank/DDBJ databases">
        <title>Modular assembly of carbohydrate-degrading microbial communities in the ocean.</title>
        <authorList>
            <person name="Enke T.N."/>
            <person name="Datta M.S."/>
            <person name="Schwartzman J.A."/>
            <person name="Cermak N."/>
            <person name="Schmitz D.A."/>
            <person name="Barrere J."/>
            <person name="Cordero O.X."/>
        </authorList>
    </citation>
    <scope>NUCLEOTIDE SEQUENCE [LARGE SCALE GENOMIC DNA]</scope>
    <source>
        <strain evidence="2 3">C3M10</strain>
    </source>
</reference>
<dbReference type="InterPro" id="IPR036844">
    <property type="entry name" value="Hint_dom_sf"/>
</dbReference>
<gene>
    <name evidence="2" type="ORF">DS909_06195</name>
</gene>
<evidence type="ECO:0000313" key="3">
    <source>
        <dbReference type="Proteomes" id="UP000252706"/>
    </source>
</evidence>
<dbReference type="SUPFAM" id="SSF51294">
    <property type="entry name" value="Hedgehog/intein (Hint) domain"/>
    <property type="match status" value="1"/>
</dbReference>